<dbReference type="Gene3D" id="1.10.357.10">
    <property type="entry name" value="Tetracycline Repressor, domain 2"/>
    <property type="match status" value="1"/>
</dbReference>
<dbReference type="Gene3D" id="1.10.10.60">
    <property type="entry name" value="Homeodomain-like"/>
    <property type="match status" value="1"/>
</dbReference>
<gene>
    <name evidence="6" type="ORF">HMPREF9306_00806</name>
</gene>
<dbReference type="InterPro" id="IPR023772">
    <property type="entry name" value="DNA-bd_HTH_TetR-type_CS"/>
</dbReference>
<evidence type="ECO:0000256" key="2">
    <source>
        <dbReference type="ARBA" id="ARBA00023125"/>
    </source>
</evidence>
<evidence type="ECO:0000256" key="4">
    <source>
        <dbReference type="PROSITE-ProRule" id="PRU00335"/>
    </source>
</evidence>
<dbReference type="HOGENOM" id="CLU_069543_2_2_11"/>
<keyword evidence="7" id="KW-1185">Reference proteome</keyword>
<dbReference type="AlphaFoldDB" id="S2WKU8"/>
<evidence type="ECO:0000259" key="5">
    <source>
        <dbReference type="PROSITE" id="PS50977"/>
    </source>
</evidence>
<keyword evidence="3" id="KW-0804">Transcription</keyword>
<dbReference type="SUPFAM" id="SSF46689">
    <property type="entry name" value="Homeodomain-like"/>
    <property type="match status" value="1"/>
</dbReference>
<dbReference type="PANTHER" id="PTHR30055">
    <property type="entry name" value="HTH-TYPE TRANSCRIPTIONAL REGULATOR RUTR"/>
    <property type="match status" value="1"/>
</dbReference>
<dbReference type="RefSeq" id="WP_016455647.1">
    <property type="nucleotide sequence ID" value="NZ_KE150269.1"/>
</dbReference>
<dbReference type="PRINTS" id="PR00455">
    <property type="entry name" value="HTHTETR"/>
</dbReference>
<evidence type="ECO:0000256" key="3">
    <source>
        <dbReference type="ARBA" id="ARBA00023163"/>
    </source>
</evidence>
<dbReference type="OrthoDB" id="3819648at2"/>
<accession>S2WKU8</accession>
<dbReference type="Pfam" id="PF00440">
    <property type="entry name" value="TetR_N"/>
    <property type="match status" value="1"/>
</dbReference>
<dbReference type="InterPro" id="IPR036271">
    <property type="entry name" value="Tet_transcr_reg_TetR-rel_C_sf"/>
</dbReference>
<evidence type="ECO:0000256" key="1">
    <source>
        <dbReference type="ARBA" id="ARBA00023015"/>
    </source>
</evidence>
<keyword evidence="1" id="KW-0805">Transcription regulation</keyword>
<dbReference type="InterPro" id="IPR009057">
    <property type="entry name" value="Homeodomain-like_sf"/>
</dbReference>
<feature type="DNA-binding region" description="H-T-H motif" evidence="4">
    <location>
        <begin position="25"/>
        <end position="44"/>
    </location>
</feature>
<comment type="caution">
    <text evidence="6">The sequence shown here is derived from an EMBL/GenBank/DDBJ whole genome shotgun (WGS) entry which is preliminary data.</text>
</comment>
<dbReference type="PANTHER" id="PTHR30055:SF151">
    <property type="entry name" value="TRANSCRIPTIONAL REGULATORY PROTEIN"/>
    <property type="match status" value="1"/>
</dbReference>
<dbReference type="InterPro" id="IPR050109">
    <property type="entry name" value="HTH-type_TetR-like_transc_reg"/>
</dbReference>
<dbReference type="InterPro" id="IPR001647">
    <property type="entry name" value="HTH_TetR"/>
</dbReference>
<dbReference type="STRING" id="883161.HMPREF9306_00806"/>
<name>S2WKU8_9ACTN</name>
<dbReference type="EMBL" id="AGZR01000005">
    <property type="protein sequence ID" value="EPD33272.1"/>
    <property type="molecule type" value="Genomic_DNA"/>
</dbReference>
<dbReference type="SUPFAM" id="SSF48498">
    <property type="entry name" value="Tetracyclin repressor-like, C-terminal domain"/>
    <property type="match status" value="1"/>
</dbReference>
<dbReference type="PROSITE" id="PS01081">
    <property type="entry name" value="HTH_TETR_1"/>
    <property type="match status" value="1"/>
</dbReference>
<proteinExistence type="predicted"/>
<dbReference type="GO" id="GO:0000976">
    <property type="term" value="F:transcription cis-regulatory region binding"/>
    <property type="evidence" value="ECO:0007669"/>
    <property type="project" value="TreeGrafter"/>
</dbReference>
<dbReference type="PROSITE" id="PS50977">
    <property type="entry name" value="HTH_TETR_2"/>
    <property type="match status" value="1"/>
</dbReference>
<dbReference type="Proteomes" id="UP000014417">
    <property type="component" value="Unassembled WGS sequence"/>
</dbReference>
<organism evidence="6 7">
    <name type="scientific">Propionimicrobium lymphophilum ACS-093-V-SCH5</name>
    <dbReference type="NCBI Taxonomy" id="883161"/>
    <lineage>
        <taxon>Bacteria</taxon>
        <taxon>Bacillati</taxon>
        <taxon>Actinomycetota</taxon>
        <taxon>Actinomycetes</taxon>
        <taxon>Propionibacteriales</taxon>
        <taxon>Propionibacteriaceae</taxon>
        <taxon>Propionimicrobium</taxon>
    </lineage>
</organism>
<dbReference type="PATRIC" id="fig|883161.3.peg.804"/>
<keyword evidence="2 4" id="KW-0238">DNA-binding</keyword>
<dbReference type="GO" id="GO:0003700">
    <property type="term" value="F:DNA-binding transcription factor activity"/>
    <property type="evidence" value="ECO:0007669"/>
    <property type="project" value="TreeGrafter"/>
</dbReference>
<sequence>MADTRTAIVDAAVEILDSYGLADLSMRRVADAVGIQAASIYWHFANKQELLAGVADQILSERQSSVTISEWCFNLRRALLRHRDAADLLAATLPVGLGAKGLLSEAIDLLEDETSLPAPDSAAKAFLSFILGHVGQEQARQQAVQLSVLSKNSITIDDSGFESGVSLLVAGTAKLGV</sequence>
<reference evidence="6 7" key="1">
    <citation type="submission" date="2013-04" db="EMBL/GenBank/DDBJ databases">
        <title>The Genome Sequence of Propionimicrobium lymphophilum ACS-093-V-SCH5.</title>
        <authorList>
            <consortium name="The Broad Institute Genomics Platform"/>
            <person name="Earl A."/>
            <person name="Ward D."/>
            <person name="Feldgarden M."/>
            <person name="Gevers D."/>
            <person name="Saerens B."/>
            <person name="Vaneechoutte M."/>
            <person name="Walker B."/>
            <person name="Young S."/>
            <person name="Zeng Q."/>
            <person name="Gargeya S."/>
            <person name="Fitzgerald M."/>
            <person name="Haas B."/>
            <person name="Abouelleil A."/>
            <person name="Allen A.W."/>
            <person name="Alvarado L."/>
            <person name="Arachchi H.M."/>
            <person name="Berlin A.M."/>
            <person name="Chapman S.B."/>
            <person name="Gainer-Dewar J."/>
            <person name="Goldberg J."/>
            <person name="Griggs A."/>
            <person name="Gujja S."/>
            <person name="Hansen M."/>
            <person name="Howarth C."/>
            <person name="Imamovic A."/>
            <person name="Ireland A."/>
            <person name="Larimer J."/>
            <person name="McCowan C."/>
            <person name="Murphy C."/>
            <person name="Pearson M."/>
            <person name="Poon T.W."/>
            <person name="Priest M."/>
            <person name="Roberts A."/>
            <person name="Saif S."/>
            <person name="Shea T."/>
            <person name="Sisk P."/>
            <person name="Sykes S."/>
            <person name="Wortman J."/>
            <person name="Nusbaum C."/>
            <person name="Birren B."/>
        </authorList>
    </citation>
    <scope>NUCLEOTIDE SEQUENCE [LARGE SCALE GENOMIC DNA]</scope>
    <source>
        <strain evidence="6 7">ACS-093-V-SCH5</strain>
    </source>
</reference>
<protein>
    <recommendedName>
        <fullName evidence="5">HTH tetR-type domain-containing protein</fullName>
    </recommendedName>
</protein>
<feature type="domain" description="HTH tetR-type" evidence="5">
    <location>
        <begin position="2"/>
        <end position="62"/>
    </location>
</feature>
<evidence type="ECO:0000313" key="6">
    <source>
        <dbReference type="EMBL" id="EPD33272.1"/>
    </source>
</evidence>
<evidence type="ECO:0000313" key="7">
    <source>
        <dbReference type="Proteomes" id="UP000014417"/>
    </source>
</evidence>